<feature type="domain" description="O-antigen ligase-related" evidence="6">
    <location>
        <begin position="221"/>
        <end position="351"/>
    </location>
</feature>
<dbReference type="EMBL" id="CP009788">
    <property type="protein sequence ID" value="AJE03250.1"/>
    <property type="molecule type" value="Genomic_DNA"/>
</dbReference>
<dbReference type="RefSeq" id="WP_039741874.1">
    <property type="nucleotide sequence ID" value="NZ_CP009788.1"/>
</dbReference>
<feature type="transmembrane region" description="Helical" evidence="5">
    <location>
        <begin position="134"/>
        <end position="153"/>
    </location>
</feature>
<name>A0A0B5BFD8_9BACT</name>
<evidence type="ECO:0000313" key="7">
    <source>
        <dbReference type="EMBL" id="AJE03250.1"/>
    </source>
</evidence>
<feature type="transmembrane region" description="Helical" evidence="5">
    <location>
        <begin position="253"/>
        <end position="273"/>
    </location>
</feature>
<keyword evidence="4 5" id="KW-0472">Membrane</keyword>
<evidence type="ECO:0000259" key="6">
    <source>
        <dbReference type="Pfam" id="PF04932"/>
    </source>
</evidence>
<sequence>MILLPYSLLLLFLVFFLIDTKKAILVAVMIRPVIDCFYEAKYAFAGIKPTEFLGFLLPTLVCAKILLSRNHSFTRSKFSFLWIVFIFVQLFGTVLIVTVGDDAMLGLNYYYRAFNGFIGFFIFQEFFKSRDEFRVLLLVHLAAGLVPLGMSVYQNILGGTIRSEATIGGLVRNIGFYHDAYTLRLYCFQTLAAGILYWSYFLSGIKFLTRSLLVVMGGIAGFTIYKIFSKAGYLVLLEWLMVWYTVQRKFVKIAAIALVMVCAAVVFQEKLVVLETLDTVYSKEVGAFHGKEKSDRLFQGRVGTWKVAMKEYSELPLYMQIVGDGSPHTGAHNDFLRALLGTGFVGLFLYLMLLGAIGWRVLLNCWRVPSPLNTMALMLMGMWLIDAMGLVPGAYPGYQIFVWGFVGLALRGVEGLSAPGEVTLEIAAETEPQSTLGRGELPC</sequence>
<feature type="transmembrane region" description="Helical" evidence="5">
    <location>
        <begin position="375"/>
        <end position="395"/>
    </location>
</feature>
<gene>
    <name evidence="7" type="ORF">GPICK_07695</name>
</gene>
<dbReference type="InterPro" id="IPR007016">
    <property type="entry name" value="O-antigen_ligase-rel_domated"/>
</dbReference>
<dbReference type="STRING" id="345632.GPICK_07695"/>
<evidence type="ECO:0000256" key="1">
    <source>
        <dbReference type="ARBA" id="ARBA00004141"/>
    </source>
</evidence>
<comment type="subcellular location">
    <subcellularLocation>
        <location evidence="1">Membrane</location>
        <topology evidence="1">Multi-pass membrane protein</topology>
    </subcellularLocation>
</comment>
<dbReference type="HOGENOM" id="CLU_617865_0_0_7"/>
<dbReference type="Proteomes" id="UP000057609">
    <property type="component" value="Chromosome"/>
</dbReference>
<dbReference type="AlphaFoldDB" id="A0A0B5BFD8"/>
<evidence type="ECO:0000256" key="3">
    <source>
        <dbReference type="ARBA" id="ARBA00022989"/>
    </source>
</evidence>
<protein>
    <recommendedName>
        <fullName evidence="6">O-antigen ligase-related domain-containing protein</fullName>
    </recommendedName>
</protein>
<evidence type="ECO:0000256" key="2">
    <source>
        <dbReference type="ARBA" id="ARBA00022692"/>
    </source>
</evidence>
<feature type="transmembrane region" description="Helical" evidence="5">
    <location>
        <begin position="338"/>
        <end position="363"/>
    </location>
</feature>
<evidence type="ECO:0000256" key="4">
    <source>
        <dbReference type="ARBA" id="ARBA00023136"/>
    </source>
</evidence>
<accession>A0A0B5BFD8</accession>
<feature type="transmembrane region" description="Helical" evidence="5">
    <location>
        <begin position="207"/>
        <end position="225"/>
    </location>
</feature>
<dbReference type="OrthoDB" id="1413706at2"/>
<keyword evidence="3 5" id="KW-1133">Transmembrane helix</keyword>
<evidence type="ECO:0000313" key="8">
    <source>
        <dbReference type="Proteomes" id="UP000057609"/>
    </source>
</evidence>
<feature type="transmembrane region" description="Helical" evidence="5">
    <location>
        <begin position="47"/>
        <end position="67"/>
    </location>
</feature>
<keyword evidence="2 5" id="KW-0812">Transmembrane</keyword>
<keyword evidence="8" id="KW-1185">Reference proteome</keyword>
<evidence type="ECO:0000256" key="5">
    <source>
        <dbReference type="SAM" id="Phobius"/>
    </source>
</evidence>
<feature type="transmembrane region" description="Helical" evidence="5">
    <location>
        <begin position="181"/>
        <end position="200"/>
    </location>
</feature>
<reference evidence="7 8" key="1">
    <citation type="journal article" date="2015" name="Genome Announc.">
        <title>Complete Genome of Geobacter pickeringii G13T, a Metal-Reducing Isolate from Sedimentary Kaolin Deposits.</title>
        <authorList>
            <person name="Badalamenti J.P."/>
            <person name="Bond D.R."/>
        </authorList>
    </citation>
    <scope>NUCLEOTIDE SEQUENCE [LARGE SCALE GENOMIC DNA]</scope>
    <source>
        <strain evidence="7 8">G13</strain>
    </source>
</reference>
<proteinExistence type="predicted"/>
<feature type="transmembrane region" description="Helical" evidence="5">
    <location>
        <begin position="79"/>
        <end position="97"/>
    </location>
</feature>
<dbReference type="KEGG" id="gpi:GPICK_07695"/>
<dbReference type="Pfam" id="PF04932">
    <property type="entry name" value="Wzy_C"/>
    <property type="match status" value="1"/>
</dbReference>
<organism evidence="7 8">
    <name type="scientific">Geobacter pickeringii</name>
    <dbReference type="NCBI Taxonomy" id="345632"/>
    <lineage>
        <taxon>Bacteria</taxon>
        <taxon>Pseudomonadati</taxon>
        <taxon>Thermodesulfobacteriota</taxon>
        <taxon>Desulfuromonadia</taxon>
        <taxon>Geobacterales</taxon>
        <taxon>Geobacteraceae</taxon>
        <taxon>Geobacter</taxon>
    </lineage>
</organism>